<reference evidence="10 11" key="1">
    <citation type="journal article" date="2009" name="Stand. Genomic Sci.">
        <title>Complete genome sequence of Pirellula staleyi type strain (ATCC 27377).</title>
        <authorList>
            <person name="Clum A."/>
            <person name="Tindall B.J."/>
            <person name="Sikorski J."/>
            <person name="Ivanova N."/>
            <person name="Mavrommatis K."/>
            <person name="Lucas S."/>
            <person name="Glavina del Rio T."/>
            <person name="Nolan M."/>
            <person name="Chen F."/>
            <person name="Tice H."/>
            <person name="Pitluck S."/>
            <person name="Cheng J.F."/>
            <person name="Chertkov O."/>
            <person name="Brettin T."/>
            <person name="Han C."/>
            <person name="Detter J.C."/>
            <person name="Kuske C."/>
            <person name="Bruce D."/>
            <person name="Goodwin L."/>
            <person name="Ovchinikova G."/>
            <person name="Pati A."/>
            <person name="Mikhailova N."/>
            <person name="Chen A."/>
            <person name="Palaniappan K."/>
            <person name="Land M."/>
            <person name="Hauser L."/>
            <person name="Chang Y.J."/>
            <person name="Jeffries C.D."/>
            <person name="Chain P."/>
            <person name="Rohde M."/>
            <person name="Goker M."/>
            <person name="Bristow J."/>
            <person name="Eisen J.A."/>
            <person name="Markowitz V."/>
            <person name="Hugenholtz P."/>
            <person name="Kyrpides N.C."/>
            <person name="Klenk H.P."/>
            <person name="Lapidus A."/>
        </authorList>
    </citation>
    <scope>NUCLEOTIDE SEQUENCE [LARGE SCALE GENOMIC DNA]</scope>
    <source>
        <strain evidence="11">ATCC 27377 / DSM 6068 / ICPB 4128</strain>
    </source>
</reference>
<name>D2QXX4_PIRSD</name>
<sequence>MSPIDPVVDREVKRRRTFAIISHPDAGKTTLTEKLLLYGGMLEVAGAIRGRKSQRAVTSDWMELERQRGISVSSTVLTFDFDDCRVNLLDTPGHHDFSEDTYRTLVASDCAVMVIDLAKGVETQTEKLFRVCALRKIPVITFVNKVDRPGQQTLDVLNDVETKLGIEAVPQNWPLGIGGEFCGVVDFDTFTAHVFDDKQGERRVVARSMPLSEVNDERMRPEMLQQTRDEMELIHTAGTTFDEARFRRGEITPVFFGSALTNFGVEHFLRGFLKLCPTPSDRNSDVGPVQVNRSDFAGFVFKIQANLDPRHRDRVAFLRICAGKFEREMEVLHPRTGKRIKLKRAHKVFGQDRETMDEAFPGDIIGLVNPGEFHLGDTICIGEPVQFESLPQFSPEHFAVLRCRDTSRRKQFTRGLEQLIEEGAIQTFVDPHAMQRESILGAVGALQFDVVRFRLESEYNTPTDITSMPFSLARWIVQSTPEDLREARVPYGAKVVRDQLGCLAMLFASPWDANYFEREHPKIKLSSIRETVKLPGQEQLPVAGDD</sequence>
<dbReference type="PROSITE" id="PS51722">
    <property type="entry name" value="G_TR_2"/>
    <property type="match status" value="1"/>
</dbReference>
<dbReference type="eggNOG" id="COG4108">
    <property type="taxonomic scope" value="Bacteria"/>
</dbReference>
<organism evidence="10 11">
    <name type="scientific">Pirellula staleyi (strain ATCC 27377 / DSM 6068 / ICPB 4128)</name>
    <name type="common">Pirella staleyi</name>
    <dbReference type="NCBI Taxonomy" id="530564"/>
    <lineage>
        <taxon>Bacteria</taxon>
        <taxon>Pseudomonadati</taxon>
        <taxon>Planctomycetota</taxon>
        <taxon>Planctomycetia</taxon>
        <taxon>Pirellulales</taxon>
        <taxon>Pirellulaceae</taxon>
        <taxon>Pirellula</taxon>
    </lineage>
</organism>
<evidence type="ECO:0000256" key="8">
    <source>
        <dbReference type="HAMAP-Rule" id="MF_00072"/>
    </source>
</evidence>
<dbReference type="SUPFAM" id="SSF50447">
    <property type="entry name" value="Translation proteins"/>
    <property type="match status" value="1"/>
</dbReference>
<dbReference type="Pfam" id="PF00009">
    <property type="entry name" value="GTP_EFTU"/>
    <property type="match status" value="1"/>
</dbReference>
<dbReference type="SUPFAM" id="SSF52540">
    <property type="entry name" value="P-loop containing nucleoside triphosphate hydrolases"/>
    <property type="match status" value="1"/>
</dbReference>
<dbReference type="Gene3D" id="3.30.70.3280">
    <property type="entry name" value="Peptide chain release factor 3, domain III"/>
    <property type="match status" value="1"/>
</dbReference>
<dbReference type="InterPro" id="IPR004548">
    <property type="entry name" value="PrfC"/>
</dbReference>
<dbReference type="FunFam" id="3.40.50.300:FF:000542">
    <property type="entry name" value="Peptide chain release factor 3"/>
    <property type="match status" value="1"/>
</dbReference>
<dbReference type="Pfam" id="PF16658">
    <property type="entry name" value="RF3_C"/>
    <property type="match status" value="1"/>
</dbReference>
<dbReference type="Proteomes" id="UP000001887">
    <property type="component" value="Chromosome"/>
</dbReference>
<keyword evidence="4 8" id="KW-0547">Nucleotide-binding</keyword>
<keyword evidence="3 8" id="KW-0963">Cytoplasm</keyword>
<dbReference type="InterPro" id="IPR000795">
    <property type="entry name" value="T_Tr_GTP-bd_dom"/>
</dbReference>
<dbReference type="InterPro" id="IPR035647">
    <property type="entry name" value="EFG_III/V"/>
</dbReference>
<dbReference type="NCBIfam" id="TIGR00503">
    <property type="entry name" value="prfC"/>
    <property type="match status" value="1"/>
</dbReference>
<dbReference type="PROSITE" id="PS00301">
    <property type="entry name" value="G_TR_1"/>
    <property type="match status" value="1"/>
</dbReference>
<comment type="subcellular location">
    <subcellularLocation>
        <location evidence="1 8">Cytoplasm</location>
    </subcellularLocation>
</comment>
<keyword evidence="11" id="KW-1185">Reference proteome</keyword>
<dbReference type="InterPro" id="IPR009000">
    <property type="entry name" value="Transl_B-barrel_sf"/>
</dbReference>
<evidence type="ECO:0000256" key="6">
    <source>
        <dbReference type="ARBA" id="ARBA00023134"/>
    </source>
</evidence>
<dbReference type="NCBIfam" id="NF001964">
    <property type="entry name" value="PRK00741.1"/>
    <property type="match status" value="1"/>
</dbReference>
<dbReference type="Gene3D" id="2.40.30.10">
    <property type="entry name" value="Translation factors"/>
    <property type="match status" value="1"/>
</dbReference>
<dbReference type="Gene3D" id="3.40.50.300">
    <property type="entry name" value="P-loop containing nucleotide triphosphate hydrolases"/>
    <property type="match status" value="1"/>
</dbReference>
<dbReference type="InterPro" id="IPR053905">
    <property type="entry name" value="EF-G-like_DII"/>
</dbReference>
<feature type="domain" description="Tr-type G" evidence="9">
    <location>
        <begin position="13"/>
        <end position="280"/>
    </location>
</feature>
<dbReference type="InterPro" id="IPR027417">
    <property type="entry name" value="P-loop_NTPase"/>
</dbReference>
<dbReference type="InterPro" id="IPR005225">
    <property type="entry name" value="Small_GTP-bd"/>
</dbReference>
<feature type="binding site" evidence="8">
    <location>
        <begin position="144"/>
        <end position="147"/>
    </location>
    <ligand>
        <name>GTP</name>
        <dbReference type="ChEBI" id="CHEBI:37565"/>
    </ligand>
</feature>
<dbReference type="HAMAP" id="MF_00072">
    <property type="entry name" value="Rel_fac_3"/>
    <property type="match status" value="1"/>
</dbReference>
<evidence type="ECO:0000256" key="3">
    <source>
        <dbReference type="ARBA" id="ARBA00022490"/>
    </source>
</evidence>
<protein>
    <recommendedName>
        <fullName evidence="7 8">Peptide chain release factor 3</fullName>
        <shortName evidence="8">RF-3</shortName>
    </recommendedName>
</protein>
<dbReference type="GO" id="GO:0005829">
    <property type="term" value="C:cytosol"/>
    <property type="evidence" value="ECO:0007669"/>
    <property type="project" value="TreeGrafter"/>
</dbReference>
<dbReference type="FunFam" id="3.30.70.3280:FF:000001">
    <property type="entry name" value="Peptide chain release factor 3"/>
    <property type="match status" value="1"/>
</dbReference>
<keyword evidence="6 8" id="KW-0342">GTP-binding</keyword>
<evidence type="ECO:0000259" key="9">
    <source>
        <dbReference type="PROSITE" id="PS51722"/>
    </source>
</evidence>
<evidence type="ECO:0000256" key="2">
    <source>
        <dbReference type="ARBA" id="ARBA00009978"/>
    </source>
</evidence>
<feature type="binding site" evidence="8">
    <location>
        <begin position="90"/>
        <end position="94"/>
    </location>
    <ligand>
        <name>GTP</name>
        <dbReference type="ChEBI" id="CHEBI:37565"/>
    </ligand>
</feature>
<evidence type="ECO:0000256" key="7">
    <source>
        <dbReference type="ARBA" id="ARBA00073639"/>
    </source>
</evidence>
<dbReference type="OrthoDB" id="9804431at2"/>
<evidence type="ECO:0000256" key="4">
    <source>
        <dbReference type="ARBA" id="ARBA00022741"/>
    </source>
</evidence>
<keyword evidence="5 8" id="KW-0648">Protein biosynthesis</keyword>
<dbReference type="GO" id="GO:0016149">
    <property type="term" value="F:translation release factor activity, codon specific"/>
    <property type="evidence" value="ECO:0007669"/>
    <property type="project" value="UniProtKB-UniRule"/>
</dbReference>
<dbReference type="GO" id="GO:0005525">
    <property type="term" value="F:GTP binding"/>
    <property type="evidence" value="ECO:0007669"/>
    <property type="project" value="UniProtKB-UniRule"/>
</dbReference>
<evidence type="ECO:0000256" key="5">
    <source>
        <dbReference type="ARBA" id="ARBA00022917"/>
    </source>
</evidence>
<comment type="function">
    <text evidence="8">Increases the formation of ribosomal termination complexes and stimulates activities of RF-1 and RF-2. It binds guanine nucleotides and has strong preference for UGA stop codons. It may interact directly with the ribosome. The stimulation of RF-1 and RF-2 is significantly reduced by GTP and GDP, but not by GMP.</text>
</comment>
<proteinExistence type="inferred from homology"/>
<evidence type="ECO:0000313" key="11">
    <source>
        <dbReference type="Proteomes" id="UP000001887"/>
    </source>
</evidence>
<dbReference type="NCBIfam" id="TIGR00231">
    <property type="entry name" value="small_GTP"/>
    <property type="match status" value="1"/>
</dbReference>
<evidence type="ECO:0000256" key="1">
    <source>
        <dbReference type="ARBA" id="ARBA00004496"/>
    </source>
</evidence>
<feature type="binding site" evidence="8">
    <location>
        <begin position="22"/>
        <end position="29"/>
    </location>
    <ligand>
        <name>GTP</name>
        <dbReference type="ChEBI" id="CHEBI:37565"/>
    </ligand>
</feature>
<dbReference type="GO" id="GO:0003924">
    <property type="term" value="F:GTPase activity"/>
    <property type="evidence" value="ECO:0007669"/>
    <property type="project" value="InterPro"/>
</dbReference>
<dbReference type="InterPro" id="IPR038467">
    <property type="entry name" value="RF3_dom_3_sf"/>
</dbReference>
<dbReference type="PANTHER" id="PTHR43556">
    <property type="entry name" value="PEPTIDE CHAIN RELEASE FACTOR RF3"/>
    <property type="match status" value="1"/>
</dbReference>
<dbReference type="AlphaFoldDB" id="D2QXX4"/>
<dbReference type="InterPro" id="IPR031157">
    <property type="entry name" value="G_TR_CS"/>
</dbReference>
<dbReference type="SUPFAM" id="SSF54980">
    <property type="entry name" value="EF-G C-terminal domain-like"/>
    <property type="match status" value="1"/>
</dbReference>
<dbReference type="PANTHER" id="PTHR43556:SF2">
    <property type="entry name" value="PEPTIDE CHAIN RELEASE FACTOR RF3"/>
    <property type="match status" value="1"/>
</dbReference>
<dbReference type="GO" id="GO:0006449">
    <property type="term" value="P:regulation of translational termination"/>
    <property type="evidence" value="ECO:0007669"/>
    <property type="project" value="UniProtKB-UniRule"/>
</dbReference>
<dbReference type="Pfam" id="PF22042">
    <property type="entry name" value="EF-G_D2"/>
    <property type="match status" value="1"/>
</dbReference>
<gene>
    <name evidence="8" type="primary">prfC</name>
    <name evidence="10" type="ordered locus">Psta_3387</name>
</gene>
<dbReference type="EMBL" id="CP001848">
    <property type="protein sequence ID" value="ADB18051.1"/>
    <property type="molecule type" value="Genomic_DNA"/>
</dbReference>
<dbReference type="GO" id="GO:0016150">
    <property type="term" value="F:translation release factor activity, codon nonspecific"/>
    <property type="evidence" value="ECO:0007669"/>
    <property type="project" value="TreeGrafter"/>
</dbReference>
<dbReference type="KEGG" id="psl:Psta_3387"/>
<dbReference type="PRINTS" id="PR00315">
    <property type="entry name" value="ELONGATNFCT"/>
</dbReference>
<evidence type="ECO:0000313" key="10">
    <source>
        <dbReference type="EMBL" id="ADB18051.1"/>
    </source>
</evidence>
<accession>D2QXX4</accession>
<dbReference type="InterPro" id="IPR032090">
    <property type="entry name" value="RF3_C"/>
</dbReference>
<dbReference type="HOGENOM" id="CLU_002794_2_1_0"/>
<comment type="similarity">
    <text evidence="2 8">Belongs to the TRAFAC class translation factor GTPase superfamily. Classic translation factor GTPase family. PrfC subfamily.</text>
</comment>
<dbReference type="STRING" id="530564.Psta_3387"/>